<dbReference type="Proteomes" id="UP001148662">
    <property type="component" value="Unassembled WGS sequence"/>
</dbReference>
<dbReference type="EMBL" id="JANHOG010000855">
    <property type="protein sequence ID" value="KAJ3551139.1"/>
    <property type="molecule type" value="Genomic_DNA"/>
</dbReference>
<evidence type="ECO:0000313" key="1">
    <source>
        <dbReference type="EMBL" id="KAJ3551139.1"/>
    </source>
</evidence>
<sequence length="121" mass="13678">MATTRSKKLRRSAARKGKRVVRPKKVTYRGLFHGSMVNLSRRDKFGPRPIPQKIYKDEMAQLAVVVGKALPQQDWVRRYCNRHIQAAITDGYLLEHEGGALSVTPKARFRSVATCLASTLN</sequence>
<accession>A0ACC1T1M8</accession>
<evidence type="ECO:0000313" key="2">
    <source>
        <dbReference type="Proteomes" id="UP001148662"/>
    </source>
</evidence>
<reference evidence="1" key="1">
    <citation type="submission" date="2022-07" db="EMBL/GenBank/DDBJ databases">
        <title>Genome Sequence of Phlebia brevispora.</title>
        <authorList>
            <person name="Buettner E."/>
        </authorList>
    </citation>
    <scope>NUCLEOTIDE SEQUENCE</scope>
    <source>
        <strain evidence="1">MPL23</strain>
    </source>
</reference>
<gene>
    <name evidence="1" type="ORF">NM688_g4898</name>
</gene>
<protein>
    <submittedName>
        <fullName evidence="1">Uncharacterized protein</fullName>
    </submittedName>
</protein>
<proteinExistence type="predicted"/>
<comment type="caution">
    <text evidence="1">The sequence shown here is derived from an EMBL/GenBank/DDBJ whole genome shotgun (WGS) entry which is preliminary data.</text>
</comment>
<keyword evidence="2" id="KW-1185">Reference proteome</keyword>
<organism evidence="1 2">
    <name type="scientific">Phlebia brevispora</name>
    <dbReference type="NCBI Taxonomy" id="194682"/>
    <lineage>
        <taxon>Eukaryota</taxon>
        <taxon>Fungi</taxon>
        <taxon>Dikarya</taxon>
        <taxon>Basidiomycota</taxon>
        <taxon>Agaricomycotina</taxon>
        <taxon>Agaricomycetes</taxon>
        <taxon>Polyporales</taxon>
        <taxon>Meruliaceae</taxon>
        <taxon>Phlebia</taxon>
    </lineage>
</organism>
<name>A0ACC1T1M8_9APHY</name>